<evidence type="ECO:0000313" key="1">
    <source>
        <dbReference type="EMBL" id="KAK9089016.1"/>
    </source>
</evidence>
<dbReference type="Proteomes" id="UP001419268">
    <property type="component" value="Unassembled WGS sequence"/>
</dbReference>
<gene>
    <name evidence="1" type="ORF">Scep_028098</name>
</gene>
<organism evidence="1 2">
    <name type="scientific">Stephania cephalantha</name>
    <dbReference type="NCBI Taxonomy" id="152367"/>
    <lineage>
        <taxon>Eukaryota</taxon>
        <taxon>Viridiplantae</taxon>
        <taxon>Streptophyta</taxon>
        <taxon>Embryophyta</taxon>
        <taxon>Tracheophyta</taxon>
        <taxon>Spermatophyta</taxon>
        <taxon>Magnoliopsida</taxon>
        <taxon>Ranunculales</taxon>
        <taxon>Menispermaceae</taxon>
        <taxon>Menispermoideae</taxon>
        <taxon>Cissampelideae</taxon>
        <taxon>Stephania</taxon>
    </lineage>
</organism>
<evidence type="ECO:0000313" key="2">
    <source>
        <dbReference type="Proteomes" id="UP001419268"/>
    </source>
</evidence>
<dbReference type="AlphaFoldDB" id="A0AAP0E9A0"/>
<comment type="caution">
    <text evidence="1">The sequence shown here is derived from an EMBL/GenBank/DDBJ whole genome shotgun (WGS) entry which is preliminary data.</text>
</comment>
<keyword evidence="2" id="KW-1185">Reference proteome</keyword>
<accession>A0AAP0E9A0</accession>
<reference evidence="1 2" key="1">
    <citation type="submission" date="2024-01" db="EMBL/GenBank/DDBJ databases">
        <title>Genome assemblies of Stephania.</title>
        <authorList>
            <person name="Yang L."/>
        </authorList>
    </citation>
    <scope>NUCLEOTIDE SEQUENCE [LARGE SCALE GENOMIC DNA]</scope>
    <source>
        <strain evidence="1">JXDWG</strain>
        <tissue evidence="1">Leaf</tissue>
    </source>
</reference>
<dbReference type="EMBL" id="JBBNAG010000012">
    <property type="protein sequence ID" value="KAK9089016.1"/>
    <property type="molecule type" value="Genomic_DNA"/>
</dbReference>
<sequence length="183" mass="20496">MYTCLRLIGLPAVSRDVACTDWRMKRVGVQEADTWRQLAGREYSHDTCKKLGDHTDACLEDSLMDADARRGDADDTLDQWHVVTCRAGGVKRKSKEETSIFWESVQHARRGIEEKVKKINPRSPAQWQCCSGQGTVPEEQVTALGHQGVKKYICSGRAVTMQWAKGHDARAVSDNARHAENGK</sequence>
<proteinExistence type="predicted"/>
<name>A0AAP0E9A0_9MAGN</name>
<protein>
    <submittedName>
        <fullName evidence="1">Uncharacterized protein</fullName>
    </submittedName>
</protein>